<dbReference type="InterPro" id="IPR020904">
    <property type="entry name" value="Sc_DH/Rdtase_CS"/>
</dbReference>
<keyword evidence="2" id="KW-0560">Oxidoreductase</keyword>
<accession>A0A1I6W346</accession>
<dbReference type="PANTHER" id="PTHR24321">
    <property type="entry name" value="DEHYDROGENASES, SHORT CHAIN"/>
    <property type="match status" value="1"/>
</dbReference>
<evidence type="ECO:0000256" key="1">
    <source>
        <dbReference type="ARBA" id="ARBA00006484"/>
    </source>
</evidence>
<dbReference type="Pfam" id="PF13561">
    <property type="entry name" value="adh_short_C2"/>
    <property type="match status" value="1"/>
</dbReference>
<proteinExistence type="inferred from homology"/>
<gene>
    <name evidence="3" type="ORF">SAMN04488050_11475</name>
</gene>
<protein>
    <submittedName>
        <fullName evidence="3">NAD(P)-dependent dehydrogenase, short-chain alcohol dehydrogenase family</fullName>
    </submittedName>
</protein>
<evidence type="ECO:0000256" key="2">
    <source>
        <dbReference type="ARBA" id="ARBA00023002"/>
    </source>
</evidence>
<reference evidence="4" key="1">
    <citation type="submission" date="2016-10" db="EMBL/GenBank/DDBJ databases">
        <authorList>
            <person name="Varghese N."/>
            <person name="Submissions S."/>
        </authorList>
    </citation>
    <scope>NUCLEOTIDE SEQUENCE [LARGE SCALE GENOMIC DNA]</scope>
    <source>
        <strain evidence="4">DSM 26894</strain>
    </source>
</reference>
<dbReference type="RefSeq" id="WP_092429660.1">
    <property type="nucleotide sequence ID" value="NZ_FNCL01000015.1"/>
</dbReference>
<dbReference type="STRING" id="311180.SAMN04488050_11475"/>
<dbReference type="AlphaFoldDB" id="A0A1I6W346"/>
<dbReference type="NCBIfam" id="NF009466">
    <property type="entry name" value="PRK12826.1-2"/>
    <property type="match status" value="1"/>
</dbReference>
<evidence type="ECO:0000313" key="4">
    <source>
        <dbReference type="Proteomes" id="UP000199392"/>
    </source>
</evidence>
<dbReference type="CDD" id="cd05233">
    <property type="entry name" value="SDR_c"/>
    <property type="match status" value="1"/>
</dbReference>
<organism evidence="3 4">
    <name type="scientific">Alloyangia pacifica</name>
    <dbReference type="NCBI Taxonomy" id="311180"/>
    <lineage>
        <taxon>Bacteria</taxon>
        <taxon>Pseudomonadati</taxon>
        <taxon>Pseudomonadota</taxon>
        <taxon>Alphaproteobacteria</taxon>
        <taxon>Rhodobacterales</taxon>
        <taxon>Roseobacteraceae</taxon>
        <taxon>Alloyangia</taxon>
    </lineage>
</organism>
<dbReference type="Proteomes" id="UP000199392">
    <property type="component" value="Unassembled WGS sequence"/>
</dbReference>
<dbReference type="EMBL" id="FOZW01000014">
    <property type="protein sequence ID" value="SFT20131.1"/>
    <property type="molecule type" value="Genomic_DNA"/>
</dbReference>
<dbReference type="Gene3D" id="3.40.50.720">
    <property type="entry name" value="NAD(P)-binding Rossmann-like Domain"/>
    <property type="match status" value="1"/>
</dbReference>
<dbReference type="PRINTS" id="PR00080">
    <property type="entry name" value="SDRFAMILY"/>
</dbReference>
<dbReference type="OrthoDB" id="9804774at2"/>
<dbReference type="InterPro" id="IPR036291">
    <property type="entry name" value="NAD(P)-bd_dom_sf"/>
</dbReference>
<sequence>MKLELEGARVIVTAGAQGIGRAIVEGFLAEGARVATCDIDEAALASLPSEVWRQGCDVSDAAQIGAFMQAAIAELGGLDVLVNNAGIAGPTGPVEELAPEDWDQCLNICLTSQFHCVRHAVPALRESANASIINLSSMAGRVGFALRTPYAAAKWGVIGFTKSLSIELGKDGIRANAILPGIVAGDRQRRVLEAKAQRLGKTFEEVEAAAFSYTSLKEYVSPEQIADQILFLASPRGRTISGQAISVCGDGQMLA</sequence>
<dbReference type="PROSITE" id="PS00061">
    <property type="entry name" value="ADH_SHORT"/>
    <property type="match status" value="1"/>
</dbReference>
<comment type="similarity">
    <text evidence="1">Belongs to the short-chain dehydrogenases/reductases (SDR) family.</text>
</comment>
<name>A0A1I6W346_9RHOB</name>
<dbReference type="GO" id="GO:0016491">
    <property type="term" value="F:oxidoreductase activity"/>
    <property type="evidence" value="ECO:0007669"/>
    <property type="project" value="UniProtKB-KW"/>
</dbReference>
<dbReference type="PRINTS" id="PR00081">
    <property type="entry name" value="GDHRDH"/>
</dbReference>
<evidence type="ECO:0000313" key="3">
    <source>
        <dbReference type="EMBL" id="SFT20131.1"/>
    </source>
</evidence>
<dbReference type="InterPro" id="IPR002347">
    <property type="entry name" value="SDR_fam"/>
</dbReference>
<dbReference type="SUPFAM" id="SSF51735">
    <property type="entry name" value="NAD(P)-binding Rossmann-fold domains"/>
    <property type="match status" value="1"/>
</dbReference>
<dbReference type="FunFam" id="3.40.50.720:FF:000084">
    <property type="entry name" value="Short-chain dehydrogenase reductase"/>
    <property type="match status" value="1"/>
</dbReference>
<keyword evidence="4" id="KW-1185">Reference proteome</keyword>
<dbReference type="PANTHER" id="PTHR24321:SF14">
    <property type="entry name" value="SHORT-CHAIN TYPE DEHYDROGENASE_REDUCTASE BLR2146-RELATED"/>
    <property type="match status" value="1"/>
</dbReference>